<evidence type="ECO:0000313" key="5">
    <source>
        <dbReference type="Proteomes" id="UP000241394"/>
    </source>
</evidence>
<keyword evidence="3" id="KW-1133">Transmembrane helix</keyword>
<reference evidence="5" key="2">
    <citation type="journal article" date="2018" name="BMC Genomics">
        <title>A manually annotated Actinidia chinensis var. chinensis (kiwifruit) genome highlights the challenges associated with draft genomes and gene prediction in plants.</title>
        <authorList>
            <person name="Pilkington S.M."/>
            <person name="Crowhurst R."/>
            <person name="Hilario E."/>
            <person name="Nardozza S."/>
            <person name="Fraser L."/>
            <person name="Peng Y."/>
            <person name="Gunaseelan K."/>
            <person name="Simpson R."/>
            <person name="Tahir J."/>
            <person name="Deroles S.C."/>
            <person name="Templeton K."/>
            <person name="Luo Z."/>
            <person name="Davy M."/>
            <person name="Cheng C."/>
            <person name="McNeilage M."/>
            <person name="Scaglione D."/>
            <person name="Liu Y."/>
            <person name="Zhang Q."/>
            <person name="Datson P."/>
            <person name="De Silva N."/>
            <person name="Gardiner S.E."/>
            <person name="Bassett H."/>
            <person name="Chagne D."/>
            <person name="McCallum J."/>
            <person name="Dzierzon H."/>
            <person name="Deng C."/>
            <person name="Wang Y.Y."/>
            <person name="Barron L."/>
            <person name="Manako K."/>
            <person name="Bowen J."/>
            <person name="Foster T.M."/>
            <person name="Erridge Z.A."/>
            <person name="Tiffin H."/>
            <person name="Waite C.N."/>
            <person name="Davies K.M."/>
            <person name="Grierson E.P."/>
            <person name="Laing W.A."/>
            <person name="Kirk R."/>
            <person name="Chen X."/>
            <person name="Wood M."/>
            <person name="Montefiori M."/>
            <person name="Brummell D.A."/>
            <person name="Schwinn K.E."/>
            <person name="Catanach A."/>
            <person name="Fullerton C."/>
            <person name="Li D."/>
            <person name="Meiyalaghan S."/>
            <person name="Nieuwenhuizen N."/>
            <person name="Read N."/>
            <person name="Prakash R."/>
            <person name="Hunter D."/>
            <person name="Zhang H."/>
            <person name="McKenzie M."/>
            <person name="Knabel M."/>
            <person name="Harris A."/>
            <person name="Allan A.C."/>
            <person name="Gleave A."/>
            <person name="Chen A."/>
            <person name="Janssen B.J."/>
            <person name="Plunkett B."/>
            <person name="Ampomah-Dwamena C."/>
            <person name="Voogd C."/>
            <person name="Leif D."/>
            <person name="Lafferty D."/>
            <person name="Souleyre E.J.F."/>
            <person name="Varkonyi-Gasic E."/>
            <person name="Gambi F."/>
            <person name="Hanley J."/>
            <person name="Yao J.L."/>
            <person name="Cheung J."/>
            <person name="David K.M."/>
            <person name="Warren B."/>
            <person name="Marsh K."/>
            <person name="Snowden K.C."/>
            <person name="Lin-Wang K."/>
            <person name="Brian L."/>
            <person name="Martinez-Sanchez M."/>
            <person name="Wang M."/>
            <person name="Ileperuma N."/>
            <person name="Macnee N."/>
            <person name="Campin R."/>
            <person name="McAtee P."/>
            <person name="Drummond R.S.M."/>
            <person name="Espley R.V."/>
            <person name="Ireland H.S."/>
            <person name="Wu R."/>
            <person name="Atkinson R.G."/>
            <person name="Karunairetnam S."/>
            <person name="Bulley S."/>
            <person name="Chunkath S."/>
            <person name="Hanley Z."/>
            <person name="Storey R."/>
            <person name="Thrimawithana A.H."/>
            <person name="Thomson S."/>
            <person name="David C."/>
            <person name="Testolin R."/>
            <person name="Huang H."/>
            <person name="Hellens R.P."/>
            <person name="Schaffer R.J."/>
        </authorList>
    </citation>
    <scope>NUCLEOTIDE SEQUENCE [LARGE SCALE GENOMIC DNA]</scope>
    <source>
        <strain evidence="5">cv. Red5</strain>
    </source>
</reference>
<keyword evidence="5" id="KW-1185">Reference proteome</keyword>
<dbReference type="Gene3D" id="3.10.20.90">
    <property type="entry name" value="Phosphatidylinositol 3-kinase Catalytic Subunit, Chain A, domain 1"/>
    <property type="match status" value="1"/>
</dbReference>
<dbReference type="STRING" id="1590841.A0A2R6QYT6"/>
<dbReference type="EMBL" id="NKQK01000011">
    <property type="protein sequence ID" value="PSS17545.1"/>
    <property type="molecule type" value="Genomic_DNA"/>
</dbReference>
<proteinExistence type="predicted"/>
<reference evidence="4 5" key="1">
    <citation type="submission" date="2017-07" db="EMBL/GenBank/DDBJ databases">
        <title>An improved, manually edited Actinidia chinensis var. chinensis (kiwifruit) genome highlights the challenges associated with draft genomes and gene prediction in plants.</title>
        <authorList>
            <person name="Pilkington S."/>
            <person name="Crowhurst R."/>
            <person name="Hilario E."/>
            <person name="Nardozza S."/>
            <person name="Fraser L."/>
            <person name="Peng Y."/>
            <person name="Gunaseelan K."/>
            <person name="Simpson R."/>
            <person name="Tahir J."/>
            <person name="Deroles S."/>
            <person name="Templeton K."/>
            <person name="Luo Z."/>
            <person name="Davy M."/>
            <person name="Cheng C."/>
            <person name="Mcneilage M."/>
            <person name="Scaglione D."/>
            <person name="Liu Y."/>
            <person name="Zhang Q."/>
            <person name="Datson P."/>
            <person name="De Silva N."/>
            <person name="Gardiner S."/>
            <person name="Bassett H."/>
            <person name="Chagne D."/>
            <person name="Mccallum J."/>
            <person name="Dzierzon H."/>
            <person name="Deng C."/>
            <person name="Wang Y.-Y."/>
            <person name="Barron N."/>
            <person name="Manako K."/>
            <person name="Bowen J."/>
            <person name="Foster T."/>
            <person name="Erridge Z."/>
            <person name="Tiffin H."/>
            <person name="Waite C."/>
            <person name="Davies K."/>
            <person name="Grierson E."/>
            <person name="Laing W."/>
            <person name="Kirk R."/>
            <person name="Chen X."/>
            <person name="Wood M."/>
            <person name="Montefiori M."/>
            <person name="Brummell D."/>
            <person name="Schwinn K."/>
            <person name="Catanach A."/>
            <person name="Fullerton C."/>
            <person name="Li D."/>
            <person name="Meiyalaghan S."/>
            <person name="Nieuwenhuizen N."/>
            <person name="Read N."/>
            <person name="Prakash R."/>
            <person name="Hunter D."/>
            <person name="Zhang H."/>
            <person name="Mckenzie M."/>
            <person name="Knabel M."/>
            <person name="Harris A."/>
            <person name="Allan A."/>
            <person name="Chen A."/>
            <person name="Janssen B."/>
            <person name="Plunkett B."/>
            <person name="Dwamena C."/>
            <person name="Voogd C."/>
            <person name="Leif D."/>
            <person name="Lafferty D."/>
            <person name="Souleyre E."/>
            <person name="Varkonyi-Gasic E."/>
            <person name="Gambi F."/>
            <person name="Hanley J."/>
            <person name="Yao J.-L."/>
            <person name="Cheung J."/>
            <person name="David K."/>
            <person name="Warren B."/>
            <person name="Marsh K."/>
            <person name="Snowden K."/>
            <person name="Lin-Wang K."/>
            <person name="Brian L."/>
            <person name="Martinez-Sanchez M."/>
            <person name="Wang M."/>
            <person name="Ileperuma N."/>
            <person name="Macnee N."/>
            <person name="Campin R."/>
            <person name="Mcatee P."/>
            <person name="Drummond R."/>
            <person name="Espley R."/>
            <person name="Ireland H."/>
            <person name="Wu R."/>
            <person name="Atkinson R."/>
            <person name="Karunairetnam S."/>
            <person name="Bulley S."/>
            <person name="Chunkath S."/>
            <person name="Hanley Z."/>
            <person name="Storey R."/>
            <person name="Thrimawithana A."/>
            <person name="Thomson S."/>
            <person name="David C."/>
            <person name="Testolin R."/>
        </authorList>
    </citation>
    <scope>NUCLEOTIDE SEQUENCE [LARGE SCALE GENOMIC DNA]</scope>
    <source>
        <strain evidence="5">cv. Red5</strain>
        <tissue evidence="4">Young leaf</tissue>
    </source>
</reference>
<organism evidence="4 5">
    <name type="scientific">Actinidia chinensis var. chinensis</name>
    <name type="common">Chinese soft-hair kiwi</name>
    <dbReference type="NCBI Taxonomy" id="1590841"/>
    <lineage>
        <taxon>Eukaryota</taxon>
        <taxon>Viridiplantae</taxon>
        <taxon>Streptophyta</taxon>
        <taxon>Embryophyta</taxon>
        <taxon>Tracheophyta</taxon>
        <taxon>Spermatophyta</taxon>
        <taxon>Magnoliopsida</taxon>
        <taxon>eudicotyledons</taxon>
        <taxon>Gunneridae</taxon>
        <taxon>Pentapetalae</taxon>
        <taxon>asterids</taxon>
        <taxon>Ericales</taxon>
        <taxon>Actinidiaceae</taxon>
        <taxon>Actinidia</taxon>
    </lineage>
</organism>
<dbReference type="Gramene" id="PSS17545">
    <property type="protein sequence ID" value="PSS17545"/>
    <property type="gene ID" value="CEY00_Acc12333"/>
</dbReference>
<keyword evidence="1" id="KW-1017">Isopeptide bond</keyword>
<dbReference type="PANTHER" id="PTHR15825:SF0">
    <property type="entry name" value="UBIQUITIN-FOLD MODIFIER 1"/>
    <property type="match status" value="1"/>
</dbReference>
<dbReference type="AlphaFoldDB" id="A0A2R6QYT6"/>
<keyword evidence="3" id="KW-0812">Transmembrane</keyword>
<keyword evidence="2" id="KW-0833">Ubl conjugation pathway</keyword>
<dbReference type="Proteomes" id="UP000241394">
    <property type="component" value="Chromosome LG11"/>
</dbReference>
<dbReference type="GO" id="GO:0005737">
    <property type="term" value="C:cytoplasm"/>
    <property type="evidence" value="ECO:0007669"/>
    <property type="project" value="TreeGrafter"/>
</dbReference>
<evidence type="ECO:0000256" key="1">
    <source>
        <dbReference type="ARBA" id="ARBA00022499"/>
    </source>
</evidence>
<comment type="caution">
    <text evidence="4">The sequence shown here is derived from an EMBL/GenBank/DDBJ whole genome shotgun (WGS) entry which is preliminary data.</text>
</comment>
<dbReference type="GO" id="GO:0005634">
    <property type="term" value="C:nucleus"/>
    <property type="evidence" value="ECO:0007669"/>
    <property type="project" value="TreeGrafter"/>
</dbReference>
<dbReference type="PANTHER" id="PTHR15825">
    <property type="entry name" value="UBIQUITIN-FOLD MODIFIER 1"/>
    <property type="match status" value="1"/>
</dbReference>
<feature type="transmembrane region" description="Helical" evidence="3">
    <location>
        <begin position="95"/>
        <end position="117"/>
    </location>
</feature>
<sequence length="144" mass="16775">MLLFMDYSLGICLNLYFLNTSKPFPYVYRNLTVWCFDRVGRRREDQRARNQKKVASGSCGGGKVSLKVTLTSNPSLPSKCLFNSQNLQEKTIFRLFRFHIFFCNFSILEAAPFIIVLKFSAEEFKVLPQTSGTHHQRTRRRCCM</sequence>
<protein>
    <submittedName>
        <fullName evidence="4">Ubiquitin-fold modifier 1 like</fullName>
    </submittedName>
</protein>
<evidence type="ECO:0000256" key="3">
    <source>
        <dbReference type="SAM" id="Phobius"/>
    </source>
</evidence>
<evidence type="ECO:0000313" key="4">
    <source>
        <dbReference type="EMBL" id="PSS17545.1"/>
    </source>
</evidence>
<dbReference type="InterPro" id="IPR005375">
    <property type="entry name" value="UFM1"/>
</dbReference>
<gene>
    <name evidence="4" type="ORF">CEY00_Acc12333</name>
</gene>
<dbReference type="InParanoid" id="A0A2R6QYT6"/>
<keyword evidence="3" id="KW-0472">Membrane</keyword>
<evidence type="ECO:0000256" key="2">
    <source>
        <dbReference type="ARBA" id="ARBA00022786"/>
    </source>
</evidence>
<name>A0A2R6QYT6_ACTCC</name>
<accession>A0A2R6QYT6</accession>
<dbReference type="GO" id="GO:1990592">
    <property type="term" value="P:protein K69-linked ufmylation"/>
    <property type="evidence" value="ECO:0007669"/>
    <property type="project" value="TreeGrafter"/>
</dbReference>